<comment type="caution">
    <text evidence="1">The sequence shown here is derived from an EMBL/GenBank/DDBJ whole genome shotgun (WGS) entry which is preliminary data.</text>
</comment>
<sequence>MRTFRDAVQGVWCISWHPESDDLRFESLASVLANNRVAFPGQHKGVLWVFGHDLADMMALGDDGGAEHHGMRVQQACTIYRTFRAQGLTPQWFPMAVESDERWRWLVEG</sequence>
<dbReference type="Proteomes" id="UP000292120">
    <property type="component" value="Unassembled WGS sequence"/>
</dbReference>
<name>A0A4Q9H507_9BURK</name>
<reference evidence="1 2" key="1">
    <citation type="submission" date="2019-02" db="EMBL/GenBank/DDBJ databases">
        <title>Aquabacterium sp. strain KMB7.</title>
        <authorList>
            <person name="Chen W.-M."/>
        </authorList>
    </citation>
    <scope>NUCLEOTIDE SEQUENCE [LARGE SCALE GENOMIC DNA]</scope>
    <source>
        <strain evidence="1 2">KMB7</strain>
    </source>
</reference>
<dbReference type="AlphaFoldDB" id="A0A4Q9H507"/>
<protein>
    <submittedName>
        <fullName evidence="1">Uncharacterized protein</fullName>
    </submittedName>
</protein>
<evidence type="ECO:0000313" key="2">
    <source>
        <dbReference type="Proteomes" id="UP000292120"/>
    </source>
</evidence>
<proteinExistence type="predicted"/>
<dbReference type="RefSeq" id="WP_130966872.1">
    <property type="nucleotide sequence ID" value="NZ_SIXI01000002.1"/>
</dbReference>
<dbReference type="OrthoDB" id="9847237at2"/>
<organism evidence="1 2">
    <name type="scientific">Aquabacterium lacunae</name>
    <dbReference type="NCBI Taxonomy" id="2528630"/>
    <lineage>
        <taxon>Bacteria</taxon>
        <taxon>Pseudomonadati</taxon>
        <taxon>Pseudomonadota</taxon>
        <taxon>Betaproteobacteria</taxon>
        <taxon>Burkholderiales</taxon>
        <taxon>Aquabacterium</taxon>
    </lineage>
</organism>
<evidence type="ECO:0000313" key="1">
    <source>
        <dbReference type="EMBL" id="TBO32660.1"/>
    </source>
</evidence>
<accession>A0A4Q9H507</accession>
<gene>
    <name evidence="1" type="ORF">EYS42_05655</name>
</gene>
<dbReference type="EMBL" id="SIXI01000002">
    <property type="protein sequence ID" value="TBO32660.1"/>
    <property type="molecule type" value="Genomic_DNA"/>
</dbReference>
<keyword evidence="2" id="KW-1185">Reference proteome</keyword>